<evidence type="ECO:0000313" key="1">
    <source>
        <dbReference type="EMBL" id="KAK8548412.1"/>
    </source>
</evidence>
<reference evidence="1 2" key="1">
    <citation type="journal article" date="2024" name="G3 (Bethesda)">
        <title>Genome assembly of Hibiscus sabdariffa L. provides insights into metabolisms of medicinal natural products.</title>
        <authorList>
            <person name="Kim T."/>
        </authorList>
    </citation>
    <scope>NUCLEOTIDE SEQUENCE [LARGE SCALE GENOMIC DNA]</scope>
    <source>
        <strain evidence="1">TK-2024</strain>
        <tissue evidence="1">Old leaves</tissue>
    </source>
</reference>
<dbReference type="Gene3D" id="3.30.200.20">
    <property type="entry name" value="Phosphorylase Kinase, domain 1"/>
    <property type="match status" value="1"/>
</dbReference>
<dbReference type="SUPFAM" id="SSF56112">
    <property type="entry name" value="Protein kinase-like (PK-like)"/>
    <property type="match status" value="1"/>
</dbReference>
<name>A0ABR2DWR2_9ROSI</name>
<comment type="caution">
    <text evidence="1">The sequence shown here is derived from an EMBL/GenBank/DDBJ whole genome shotgun (WGS) entry which is preliminary data.</text>
</comment>
<organism evidence="1 2">
    <name type="scientific">Hibiscus sabdariffa</name>
    <name type="common">roselle</name>
    <dbReference type="NCBI Taxonomy" id="183260"/>
    <lineage>
        <taxon>Eukaryota</taxon>
        <taxon>Viridiplantae</taxon>
        <taxon>Streptophyta</taxon>
        <taxon>Embryophyta</taxon>
        <taxon>Tracheophyta</taxon>
        <taxon>Spermatophyta</taxon>
        <taxon>Magnoliopsida</taxon>
        <taxon>eudicotyledons</taxon>
        <taxon>Gunneridae</taxon>
        <taxon>Pentapetalae</taxon>
        <taxon>rosids</taxon>
        <taxon>malvids</taxon>
        <taxon>Malvales</taxon>
        <taxon>Malvaceae</taxon>
        <taxon>Malvoideae</taxon>
        <taxon>Hibiscus</taxon>
    </lineage>
</organism>
<sequence length="157" mass="17416">MFKLIFGTVRVREQIEIKDSGPSIFSPLIKKAGDLAFLEADDSLDSLEIIGRGACGEVYKAELPGSGGKIIAIKKVIQPPRHAAELIDEDSKLLNMATRQIRAEITTVGLIRPAEWWGCSGVELDRRWRSPLGFVALSCLDVCYLHQSTRRHVLEAE</sequence>
<evidence type="ECO:0000313" key="2">
    <source>
        <dbReference type="Proteomes" id="UP001472677"/>
    </source>
</evidence>
<accession>A0ABR2DWR2</accession>
<dbReference type="Proteomes" id="UP001472677">
    <property type="component" value="Unassembled WGS sequence"/>
</dbReference>
<keyword evidence="2" id="KW-1185">Reference proteome</keyword>
<protein>
    <recommendedName>
        <fullName evidence="3">Protein kinase domain-containing protein</fullName>
    </recommendedName>
</protein>
<dbReference type="InterPro" id="IPR011009">
    <property type="entry name" value="Kinase-like_dom_sf"/>
</dbReference>
<gene>
    <name evidence="1" type="ORF">V6N12_061326</name>
</gene>
<dbReference type="EMBL" id="JBBPBM010000021">
    <property type="protein sequence ID" value="KAK8548412.1"/>
    <property type="molecule type" value="Genomic_DNA"/>
</dbReference>
<proteinExistence type="predicted"/>
<evidence type="ECO:0008006" key="3">
    <source>
        <dbReference type="Google" id="ProtNLM"/>
    </source>
</evidence>